<dbReference type="PANTHER" id="PTHR13102:SF0">
    <property type="entry name" value="NUCLEOLAR PROTEIN 9"/>
    <property type="match status" value="1"/>
</dbReference>
<dbReference type="InterPro" id="IPR016024">
    <property type="entry name" value="ARM-type_fold"/>
</dbReference>
<evidence type="ECO:0000256" key="4">
    <source>
        <dbReference type="ARBA" id="ARBA00031929"/>
    </source>
</evidence>
<feature type="compositionally biased region" description="Basic residues" evidence="5">
    <location>
        <begin position="1"/>
        <end position="13"/>
    </location>
</feature>
<dbReference type="EMBL" id="KV417270">
    <property type="protein sequence ID" value="KZP00041.1"/>
    <property type="molecule type" value="Genomic_DNA"/>
</dbReference>
<feature type="compositionally biased region" description="Basic and acidic residues" evidence="5">
    <location>
        <begin position="503"/>
        <end position="518"/>
    </location>
</feature>
<feature type="compositionally biased region" description="Basic and acidic residues" evidence="5">
    <location>
        <begin position="767"/>
        <end position="780"/>
    </location>
</feature>
<dbReference type="SMART" id="SM00025">
    <property type="entry name" value="Pumilio"/>
    <property type="match status" value="6"/>
</dbReference>
<gene>
    <name evidence="6" type="ORF">CALVIDRAFT_533706</name>
</gene>
<dbReference type="AlphaFoldDB" id="A0A167QLC5"/>
<dbReference type="GO" id="GO:0005730">
    <property type="term" value="C:nucleolus"/>
    <property type="evidence" value="ECO:0007669"/>
    <property type="project" value="TreeGrafter"/>
</dbReference>
<feature type="compositionally biased region" description="Acidic residues" evidence="5">
    <location>
        <begin position="18"/>
        <end position="31"/>
    </location>
</feature>
<dbReference type="InterPro" id="IPR011989">
    <property type="entry name" value="ARM-like"/>
</dbReference>
<evidence type="ECO:0000256" key="2">
    <source>
        <dbReference type="ARBA" id="ARBA00022737"/>
    </source>
</evidence>
<dbReference type="OrthoDB" id="392571at2759"/>
<dbReference type="InterPro" id="IPR001313">
    <property type="entry name" value="Pumilio_RNA-bd_rpt"/>
</dbReference>
<sequence>MPREQRKRGRRHKKDAEAEAEEPALQAEEEQLGAPSWIVQSEAGPSPEQDANYPFGVLDPDVKAYFRMVDDKLKGWQAGYDEEDAGLVEGEDPNETRKMFLNAALAELNGKELQLATDPECSVILERMMYSMDDFSRRVLFDRLSGSFTQLACHRFASHVCQTLVTLSADTISRECRGVIPKVPTGAEEGELRTMTDLVKTAYDETTPSLSAVVMDHFGSHVLGAFLTLLCGDKIPLSISAASGGVRSKKSAKYRAKQGPMTAIIDGPESAISGKSVPAAFPTMATGLVKQIREHMDANSIRSLASHKAANPLMQLMLQVEARANIADEAGSIMDSFLTGLISDLHNDVEDVQASDYVETMLRDATASHILEAILNAAPERVIEKLWDVYFKGKLAKLCVHPVANFVVASAVSRLSSEQLEEMWEEMNGRWAGILKHSRTGALRSAIVHAAELGQGEAAVEAVKSAFDIKEETEKKDIVPCILTCMPYSTFKEQNLQVLSKPESTEKPETHARYRKQPEADPITLQGSLLLQAILRLPSPSNELIVASLESLTIPERLALAHHATSARVIDALLESPTVPHKTKRVWITTFVGHYQELVDDRIGSRVGDLCWAKADTFLKEKIAKSLIKYETFLAASHYGRFFARKLRFTLLQRNPEEWKAAQSAVTAPTLTVSAVPAANRPTIAAANQPTNINGAGSEDTVPTKKRKARATEADEIDALFSSAPKQKKSKPPRPDGREMERATASKALPVELDAKGDKSLAGVLDAIKDSRTNEKAESRPKKKRKA</sequence>
<accession>A0A167QLC5</accession>
<dbReference type="GO" id="GO:0003723">
    <property type="term" value="F:RNA binding"/>
    <property type="evidence" value="ECO:0007669"/>
    <property type="project" value="InterPro"/>
</dbReference>
<dbReference type="GO" id="GO:0000447">
    <property type="term" value="P:endonucleolytic cleavage in ITS1 to separate SSU-rRNA from 5.8S rRNA and LSU-rRNA from tricistronic rRNA transcript (SSU-rRNA, 5.8S rRNA, LSU-rRNA)"/>
    <property type="evidence" value="ECO:0007669"/>
    <property type="project" value="TreeGrafter"/>
</dbReference>
<evidence type="ECO:0000256" key="3">
    <source>
        <dbReference type="ARBA" id="ARBA00030932"/>
    </source>
</evidence>
<dbReference type="Pfam" id="PF22493">
    <property type="entry name" value="PUF_NOP9"/>
    <property type="match status" value="1"/>
</dbReference>
<dbReference type="InterPro" id="IPR040000">
    <property type="entry name" value="NOP9"/>
</dbReference>
<dbReference type="Gene3D" id="1.25.10.10">
    <property type="entry name" value="Leucine-rich Repeat Variant"/>
    <property type="match status" value="3"/>
</dbReference>
<protein>
    <recommendedName>
        <fullName evidence="1">Nucleolar protein 9</fullName>
    </recommendedName>
    <alternativeName>
        <fullName evidence="3 4">Pumilio domain-containing protein NOP9</fullName>
    </alternativeName>
</protein>
<feature type="region of interest" description="Disordered" evidence="5">
    <location>
        <begin position="1"/>
        <end position="49"/>
    </location>
</feature>
<dbReference type="Proteomes" id="UP000076738">
    <property type="component" value="Unassembled WGS sequence"/>
</dbReference>
<keyword evidence="7" id="KW-1185">Reference proteome</keyword>
<evidence type="ECO:0000313" key="6">
    <source>
        <dbReference type="EMBL" id="KZP00041.1"/>
    </source>
</evidence>
<dbReference type="GO" id="GO:0030686">
    <property type="term" value="C:90S preribosome"/>
    <property type="evidence" value="ECO:0007669"/>
    <property type="project" value="TreeGrafter"/>
</dbReference>
<reference evidence="6 7" key="1">
    <citation type="journal article" date="2016" name="Mol. Biol. Evol.">
        <title>Comparative Genomics of Early-Diverging Mushroom-Forming Fungi Provides Insights into the Origins of Lignocellulose Decay Capabilities.</title>
        <authorList>
            <person name="Nagy L.G."/>
            <person name="Riley R."/>
            <person name="Tritt A."/>
            <person name="Adam C."/>
            <person name="Daum C."/>
            <person name="Floudas D."/>
            <person name="Sun H."/>
            <person name="Yadav J.S."/>
            <person name="Pangilinan J."/>
            <person name="Larsson K.H."/>
            <person name="Matsuura K."/>
            <person name="Barry K."/>
            <person name="Labutti K."/>
            <person name="Kuo R."/>
            <person name="Ohm R.A."/>
            <person name="Bhattacharya S.S."/>
            <person name="Shirouzu T."/>
            <person name="Yoshinaga Y."/>
            <person name="Martin F.M."/>
            <person name="Grigoriev I.V."/>
            <person name="Hibbett D.S."/>
        </authorList>
    </citation>
    <scope>NUCLEOTIDE SEQUENCE [LARGE SCALE GENOMIC DNA]</scope>
    <source>
        <strain evidence="6 7">TUFC12733</strain>
    </source>
</reference>
<feature type="region of interest" description="Disordered" evidence="5">
    <location>
        <begin position="499"/>
        <end position="518"/>
    </location>
</feature>
<dbReference type="PANTHER" id="PTHR13102">
    <property type="entry name" value="NUCLEOLAR PROTEIN 9"/>
    <property type="match status" value="1"/>
</dbReference>
<name>A0A167QLC5_CALVF</name>
<dbReference type="GO" id="GO:0000472">
    <property type="term" value="P:endonucleolytic cleavage to generate mature 5'-end of SSU-rRNA from (SSU-rRNA, 5.8S rRNA, LSU-rRNA)"/>
    <property type="evidence" value="ECO:0007669"/>
    <property type="project" value="TreeGrafter"/>
</dbReference>
<dbReference type="GO" id="GO:0000056">
    <property type="term" value="P:ribosomal small subunit export from nucleus"/>
    <property type="evidence" value="ECO:0007669"/>
    <property type="project" value="TreeGrafter"/>
</dbReference>
<evidence type="ECO:0000256" key="1">
    <source>
        <dbReference type="ARBA" id="ARBA00016427"/>
    </source>
</evidence>
<organism evidence="6 7">
    <name type="scientific">Calocera viscosa (strain TUFC12733)</name>
    <dbReference type="NCBI Taxonomy" id="1330018"/>
    <lineage>
        <taxon>Eukaryota</taxon>
        <taxon>Fungi</taxon>
        <taxon>Dikarya</taxon>
        <taxon>Basidiomycota</taxon>
        <taxon>Agaricomycotina</taxon>
        <taxon>Dacrymycetes</taxon>
        <taxon>Dacrymycetales</taxon>
        <taxon>Dacrymycetaceae</taxon>
        <taxon>Calocera</taxon>
    </lineage>
</organism>
<evidence type="ECO:0000313" key="7">
    <source>
        <dbReference type="Proteomes" id="UP000076738"/>
    </source>
</evidence>
<dbReference type="SUPFAM" id="SSF48371">
    <property type="entry name" value="ARM repeat"/>
    <property type="match status" value="1"/>
</dbReference>
<feature type="region of interest" description="Disordered" evidence="5">
    <location>
        <begin position="686"/>
        <end position="787"/>
    </location>
</feature>
<dbReference type="GO" id="GO:0000480">
    <property type="term" value="P:endonucleolytic cleavage in 5'-ETS of tricistronic rRNA transcript (SSU-rRNA, 5.8S rRNA, LSU-rRNA)"/>
    <property type="evidence" value="ECO:0007669"/>
    <property type="project" value="TreeGrafter"/>
</dbReference>
<feature type="compositionally biased region" description="Polar residues" evidence="5">
    <location>
        <begin position="686"/>
        <end position="695"/>
    </location>
</feature>
<feature type="compositionally biased region" description="Basic and acidic residues" evidence="5">
    <location>
        <begin position="733"/>
        <end position="744"/>
    </location>
</feature>
<proteinExistence type="predicted"/>
<dbReference type="GO" id="GO:0030688">
    <property type="term" value="C:preribosome, small subunit precursor"/>
    <property type="evidence" value="ECO:0007669"/>
    <property type="project" value="TreeGrafter"/>
</dbReference>
<keyword evidence="2" id="KW-0677">Repeat</keyword>
<dbReference type="STRING" id="1330018.A0A167QLC5"/>
<evidence type="ECO:0000256" key="5">
    <source>
        <dbReference type="SAM" id="MobiDB-lite"/>
    </source>
</evidence>